<dbReference type="SUPFAM" id="SSF49478">
    <property type="entry name" value="Cna protein B-type domain"/>
    <property type="match status" value="1"/>
</dbReference>
<dbReference type="Proteomes" id="UP001597249">
    <property type="component" value="Unassembled WGS sequence"/>
</dbReference>
<dbReference type="CDD" id="cd05827">
    <property type="entry name" value="Sortase_C"/>
    <property type="match status" value="1"/>
</dbReference>
<dbReference type="InterPro" id="IPR041033">
    <property type="entry name" value="SpaA_PFL_dom_1"/>
</dbReference>
<dbReference type="RefSeq" id="WP_164510739.1">
    <property type="nucleotide sequence ID" value="NZ_JBHTMO010000036.1"/>
</dbReference>
<dbReference type="EMBL" id="JBHTMO010000036">
    <property type="protein sequence ID" value="MFD1393946.1"/>
    <property type="molecule type" value="Genomic_DNA"/>
</dbReference>
<reference evidence="5" key="1">
    <citation type="journal article" date="2019" name="Int. J. Syst. Evol. Microbiol.">
        <title>The Global Catalogue of Microorganisms (GCM) 10K type strain sequencing project: providing services to taxonomists for standard genome sequencing and annotation.</title>
        <authorList>
            <consortium name="The Broad Institute Genomics Platform"/>
            <consortium name="The Broad Institute Genome Sequencing Center for Infectious Disease"/>
            <person name="Wu L."/>
            <person name="Ma J."/>
        </authorList>
    </citation>
    <scope>NUCLEOTIDE SEQUENCE [LARGE SCALE GENOMIC DNA]</scope>
    <source>
        <strain evidence="5">CCM 8911</strain>
    </source>
</reference>
<evidence type="ECO:0000256" key="2">
    <source>
        <dbReference type="SAM" id="Phobius"/>
    </source>
</evidence>
<accession>A0ABW4BC01</accession>
<keyword evidence="2" id="KW-0472">Membrane</keyword>
<keyword evidence="2" id="KW-0812">Transmembrane</keyword>
<dbReference type="Pfam" id="PF04203">
    <property type="entry name" value="Sortase"/>
    <property type="match status" value="1"/>
</dbReference>
<keyword evidence="1" id="KW-0378">Hydrolase</keyword>
<comment type="caution">
    <text evidence="4">The sequence shown here is derived from an EMBL/GenBank/DDBJ whole genome shotgun (WGS) entry which is preliminary data.</text>
</comment>
<evidence type="ECO:0000259" key="3">
    <source>
        <dbReference type="Pfam" id="PF17802"/>
    </source>
</evidence>
<dbReference type="InterPro" id="IPR005754">
    <property type="entry name" value="Sortase"/>
</dbReference>
<evidence type="ECO:0000313" key="5">
    <source>
        <dbReference type="Proteomes" id="UP001597249"/>
    </source>
</evidence>
<dbReference type="Gene3D" id="2.40.260.10">
    <property type="entry name" value="Sortase"/>
    <property type="match status" value="1"/>
</dbReference>
<feature type="transmembrane region" description="Helical" evidence="2">
    <location>
        <begin position="250"/>
        <end position="268"/>
    </location>
</feature>
<sequence>MAKKSAHPRRYLVTQIIAFILLLIGAAVALYPFYVGPLNDMMDRARVARVEQANAQNAAAQEAAMAKENAKLRRQGLNANADPFAGLTNDAKLNLKRNMLGTVTVPSIKLTVPLFKTLSEETLATGAAVVPGTSMPTGGANTHTVIAGHRGLVDRRLFTDLNKVKKGNIFVLKVFNHHLAYKVFRIQVVKPDNTGVLQIEPGRDLATLLTCTPYMINSHRLLLTGKRVPYTPQIARAVKRSQQNENWRELGILAAAIAGLLAIIGLIGRHIHQLLLRRHVFRLLFYRRDPAGQPVAGARYQLCKKNGKPLYRRGSKLTVTSDEDGQVLIDHLPGGVYLLRELAPSRWQVRVGKKKLKQQKMRFYPTKHQATAVSALNERWVIQR</sequence>
<evidence type="ECO:0000313" key="4">
    <source>
        <dbReference type="EMBL" id="MFD1393946.1"/>
    </source>
</evidence>
<dbReference type="InterPro" id="IPR023365">
    <property type="entry name" value="Sortase_dom-sf"/>
</dbReference>
<dbReference type="NCBIfam" id="NF033745">
    <property type="entry name" value="class_C_sortase"/>
    <property type="match status" value="1"/>
</dbReference>
<dbReference type="Gene3D" id="2.60.40.10">
    <property type="entry name" value="Immunoglobulins"/>
    <property type="match status" value="1"/>
</dbReference>
<proteinExistence type="predicted"/>
<dbReference type="InterPro" id="IPR042002">
    <property type="entry name" value="Sortase_C"/>
</dbReference>
<dbReference type="NCBIfam" id="TIGR01076">
    <property type="entry name" value="sortase_fam"/>
    <property type="match status" value="1"/>
</dbReference>
<dbReference type="Pfam" id="PF17802">
    <property type="entry name" value="SpaA"/>
    <property type="match status" value="1"/>
</dbReference>
<name>A0ABW4BC01_9LACO</name>
<protein>
    <submittedName>
        <fullName evidence="4">Class C sortase</fullName>
    </submittedName>
</protein>
<organism evidence="4 5">
    <name type="scientific">Lacticaseibacillus jixianensis</name>
    <dbReference type="NCBI Taxonomy" id="2486012"/>
    <lineage>
        <taxon>Bacteria</taxon>
        <taxon>Bacillati</taxon>
        <taxon>Bacillota</taxon>
        <taxon>Bacilli</taxon>
        <taxon>Lactobacillales</taxon>
        <taxon>Lactobacillaceae</taxon>
        <taxon>Lacticaseibacillus</taxon>
    </lineage>
</organism>
<feature type="domain" description="SpaA-like prealbumin fold" evidence="3">
    <location>
        <begin position="291"/>
        <end position="343"/>
    </location>
</feature>
<gene>
    <name evidence="4" type="ORF">ACFQ3L_10255</name>
</gene>
<feature type="transmembrane region" description="Helical" evidence="2">
    <location>
        <begin position="12"/>
        <end position="34"/>
    </location>
</feature>
<dbReference type="SUPFAM" id="SSF63817">
    <property type="entry name" value="Sortase"/>
    <property type="match status" value="1"/>
</dbReference>
<keyword evidence="2" id="KW-1133">Transmembrane helix</keyword>
<keyword evidence="5" id="KW-1185">Reference proteome</keyword>
<dbReference type="InterPro" id="IPR013783">
    <property type="entry name" value="Ig-like_fold"/>
</dbReference>
<evidence type="ECO:0000256" key="1">
    <source>
        <dbReference type="ARBA" id="ARBA00022801"/>
    </source>
</evidence>